<keyword evidence="10" id="KW-0832">Ubl conjugation</keyword>
<comment type="subcellular location">
    <subcellularLocation>
        <location evidence="1">Nucleus</location>
    </subcellularLocation>
</comment>
<evidence type="ECO:0000256" key="15">
    <source>
        <dbReference type="ARBA" id="ARBA00048679"/>
    </source>
</evidence>
<sequence>MAPASAKTTSSNSEGDYTLVLREVLYSISNQYEVLDFLGRGTFGQVVKCWKKGTNEIVAIKILKNHPSYARQGQIEVSILHRLCQEDSDEYNFVRAFECFTHKHHTCLVFEMLEQNLYDFLKQNKFQPLPLKYIRPILQQVLTALLKLKQLGLIHADLKPENIMLVDPTRQPFRVKVIDFGSASHVSKAVCSTYLQSRYYRAPEIILGLPFCEAIDMWSLGCVIAELFLGWPLYPGASEFDQIRYISQTQGLPAEHMLNAATKTTRFFYREKDSNYPFWRLKTPEEHETETNIKSKEARKYIFNCLDDMAQVNVPTDLEGGELCAEKADRREFIDLLKRMLTLDQDRRVTPGEALNHNFVTLNHLVEYAHCSNVKNSVQMMEVCRRSGSSSVGSNSTFVNQNQSAPAAAIVNNMNSTSNMTLTFNNLQNQIPAGYAAQFAAAAVAAQPAANFYHPVTAPRISTSSSRTAHFARAAALQAAAAAAVPFPTTTLCVPSILCPPPGGHQPTVPSVSGPPGPYQSLNSPAKHMVPMVAPQPQATVQFQPSLLATQQYVPVSAVTVQWPSSQAPPSSVAPVPNGRQQFIVPHWQQISAAAAQRAAFAALHHSQQQTGAVIPEDVWPRSLVLDRTTAAAMLHAAAPEPALIPLTEFQQSTSGPEALYDHLARAADRNSLLAAGHQIASGSWGMVSAQPAHQP</sequence>
<keyword evidence="9 17" id="KW-0067">ATP-binding</keyword>
<evidence type="ECO:0000313" key="20">
    <source>
        <dbReference type="Proteomes" id="UP000288716"/>
    </source>
</evidence>
<keyword evidence="3" id="KW-1017">Isopeptide bond</keyword>
<gene>
    <name evidence="19" type="ORF">B4U80_09602</name>
</gene>
<name>A0A443SPR0_9ACAR</name>
<dbReference type="GO" id="GO:0004713">
    <property type="term" value="F:protein tyrosine kinase activity"/>
    <property type="evidence" value="ECO:0007669"/>
    <property type="project" value="TreeGrafter"/>
</dbReference>
<evidence type="ECO:0000256" key="10">
    <source>
        <dbReference type="ARBA" id="ARBA00022843"/>
    </source>
</evidence>
<evidence type="ECO:0000256" key="7">
    <source>
        <dbReference type="ARBA" id="ARBA00022741"/>
    </source>
</evidence>
<dbReference type="InterPro" id="IPR017441">
    <property type="entry name" value="Protein_kinase_ATP_BS"/>
</dbReference>
<dbReference type="STRING" id="299467.A0A443SPR0"/>
<dbReference type="GO" id="GO:0005654">
    <property type="term" value="C:nucleoplasm"/>
    <property type="evidence" value="ECO:0007669"/>
    <property type="project" value="UniProtKB-ARBA"/>
</dbReference>
<comment type="catalytic activity">
    <reaction evidence="14">
        <text>L-threonyl-[protein] + ATP = O-phospho-L-threonyl-[protein] + ADP + H(+)</text>
        <dbReference type="Rhea" id="RHEA:46608"/>
        <dbReference type="Rhea" id="RHEA-COMP:11060"/>
        <dbReference type="Rhea" id="RHEA-COMP:11605"/>
        <dbReference type="ChEBI" id="CHEBI:15378"/>
        <dbReference type="ChEBI" id="CHEBI:30013"/>
        <dbReference type="ChEBI" id="CHEBI:30616"/>
        <dbReference type="ChEBI" id="CHEBI:61977"/>
        <dbReference type="ChEBI" id="CHEBI:456216"/>
        <dbReference type="EC" id="2.7.11.1"/>
    </reaction>
</comment>
<evidence type="ECO:0000256" key="11">
    <source>
        <dbReference type="ARBA" id="ARBA00023015"/>
    </source>
</evidence>
<evidence type="ECO:0000256" key="9">
    <source>
        <dbReference type="ARBA" id="ARBA00022840"/>
    </source>
</evidence>
<evidence type="ECO:0000256" key="17">
    <source>
        <dbReference type="PROSITE-ProRule" id="PRU10141"/>
    </source>
</evidence>
<evidence type="ECO:0000256" key="1">
    <source>
        <dbReference type="ARBA" id="ARBA00004123"/>
    </source>
</evidence>
<evidence type="ECO:0000256" key="14">
    <source>
        <dbReference type="ARBA" id="ARBA00047899"/>
    </source>
</evidence>
<evidence type="ECO:0000256" key="2">
    <source>
        <dbReference type="ARBA" id="ARBA00012513"/>
    </source>
</evidence>
<proteinExistence type="inferred from homology"/>
<dbReference type="GO" id="GO:0003677">
    <property type="term" value="F:DNA binding"/>
    <property type="evidence" value="ECO:0007669"/>
    <property type="project" value="UniProtKB-KW"/>
</dbReference>
<dbReference type="EC" id="2.7.11.1" evidence="2"/>
<evidence type="ECO:0000256" key="4">
    <source>
        <dbReference type="ARBA" id="ARBA00022527"/>
    </source>
</evidence>
<dbReference type="VEuPathDB" id="VectorBase:LDEU002521"/>
<feature type="binding site" evidence="17">
    <location>
        <position position="61"/>
    </location>
    <ligand>
        <name>ATP</name>
        <dbReference type="ChEBI" id="CHEBI:30616"/>
    </ligand>
</feature>
<evidence type="ECO:0000256" key="8">
    <source>
        <dbReference type="ARBA" id="ARBA00022777"/>
    </source>
</evidence>
<dbReference type="FunFam" id="3.30.200.20:FF:000022">
    <property type="entry name" value="Homeodomain-interacting protein kinase 2 isoform 1"/>
    <property type="match status" value="1"/>
</dbReference>
<keyword evidence="8 19" id="KW-0418">Kinase</keyword>
<evidence type="ECO:0000256" key="13">
    <source>
        <dbReference type="ARBA" id="ARBA00023242"/>
    </source>
</evidence>
<keyword evidence="19" id="KW-0371">Homeobox</keyword>
<comment type="similarity">
    <text evidence="16">Belongs to the protein kinase superfamily. CMGC Ser/Thr protein kinase family. HIPK subfamily.</text>
</comment>
<dbReference type="AlphaFoldDB" id="A0A443SPR0"/>
<keyword evidence="20" id="KW-1185">Reference proteome</keyword>
<dbReference type="PROSITE" id="PS00107">
    <property type="entry name" value="PROTEIN_KINASE_ATP"/>
    <property type="match status" value="1"/>
</dbReference>
<dbReference type="PANTHER" id="PTHR24058">
    <property type="entry name" value="DUAL SPECIFICITY PROTEIN KINASE"/>
    <property type="match status" value="1"/>
</dbReference>
<evidence type="ECO:0000259" key="18">
    <source>
        <dbReference type="PROSITE" id="PS50011"/>
    </source>
</evidence>
<keyword evidence="12" id="KW-0804">Transcription</keyword>
<organism evidence="19 20">
    <name type="scientific">Leptotrombidium deliense</name>
    <dbReference type="NCBI Taxonomy" id="299467"/>
    <lineage>
        <taxon>Eukaryota</taxon>
        <taxon>Metazoa</taxon>
        <taxon>Ecdysozoa</taxon>
        <taxon>Arthropoda</taxon>
        <taxon>Chelicerata</taxon>
        <taxon>Arachnida</taxon>
        <taxon>Acari</taxon>
        <taxon>Acariformes</taxon>
        <taxon>Trombidiformes</taxon>
        <taxon>Prostigmata</taxon>
        <taxon>Anystina</taxon>
        <taxon>Parasitengona</taxon>
        <taxon>Trombiculoidea</taxon>
        <taxon>Trombiculidae</taxon>
        <taxon>Leptotrombidium</taxon>
    </lineage>
</organism>
<dbReference type="Gene3D" id="1.10.510.10">
    <property type="entry name" value="Transferase(Phosphotransferase) domain 1"/>
    <property type="match status" value="1"/>
</dbReference>
<keyword evidence="5" id="KW-0597">Phosphoprotein</keyword>
<keyword evidence="4" id="KW-0723">Serine/threonine-protein kinase</keyword>
<dbReference type="PROSITE" id="PS50011">
    <property type="entry name" value="PROTEIN_KINASE_DOM"/>
    <property type="match status" value="1"/>
</dbReference>
<dbReference type="CDD" id="cd14211">
    <property type="entry name" value="STKc_HIPK"/>
    <property type="match status" value="1"/>
</dbReference>
<accession>A0A443SPR0</accession>
<dbReference type="InterPro" id="IPR008271">
    <property type="entry name" value="Ser/Thr_kinase_AS"/>
</dbReference>
<comment type="catalytic activity">
    <reaction evidence="15">
        <text>L-seryl-[protein] + ATP = O-phospho-L-seryl-[protein] + ADP + H(+)</text>
        <dbReference type="Rhea" id="RHEA:17989"/>
        <dbReference type="Rhea" id="RHEA-COMP:9863"/>
        <dbReference type="Rhea" id="RHEA-COMP:11604"/>
        <dbReference type="ChEBI" id="CHEBI:15378"/>
        <dbReference type="ChEBI" id="CHEBI:29999"/>
        <dbReference type="ChEBI" id="CHEBI:30616"/>
        <dbReference type="ChEBI" id="CHEBI:83421"/>
        <dbReference type="ChEBI" id="CHEBI:456216"/>
        <dbReference type="EC" id="2.7.11.1"/>
    </reaction>
</comment>
<evidence type="ECO:0000256" key="3">
    <source>
        <dbReference type="ARBA" id="ARBA00022499"/>
    </source>
</evidence>
<dbReference type="GO" id="GO:0004674">
    <property type="term" value="F:protein serine/threonine kinase activity"/>
    <property type="evidence" value="ECO:0007669"/>
    <property type="project" value="UniProtKB-KW"/>
</dbReference>
<dbReference type="InterPro" id="IPR000719">
    <property type="entry name" value="Prot_kinase_dom"/>
</dbReference>
<dbReference type="SUPFAM" id="SSF56112">
    <property type="entry name" value="Protein kinase-like (PK-like)"/>
    <property type="match status" value="1"/>
</dbReference>
<protein>
    <recommendedName>
        <fullName evidence="2">non-specific serine/threonine protein kinase</fullName>
        <ecNumber evidence="2">2.7.11.1</ecNumber>
    </recommendedName>
</protein>
<dbReference type="EMBL" id="NCKV01000877">
    <property type="protein sequence ID" value="RWS29518.1"/>
    <property type="molecule type" value="Genomic_DNA"/>
</dbReference>
<keyword evidence="19" id="KW-0238">DNA-binding</keyword>
<dbReference type="FunFam" id="1.10.510.10:FF:000029">
    <property type="entry name" value="Homeodomain-interacting protein kinase 2 isoform 1"/>
    <property type="match status" value="1"/>
</dbReference>
<feature type="non-terminal residue" evidence="19">
    <location>
        <position position="696"/>
    </location>
</feature>
<dbReference type="GO" id="GO:0005737">
    <property type="term" value="C:cytoplasm"/>
    <property type="evidence" value="ECO:0007669"/>
    <property type="project" value="UniProtKB-ARBA"/>
</dbReference>
<keyword evidence="7 17" id="KW-0547">Nucleotide-binding</keyword>
<dbReference type="PANTHER" id="PTHR24058:SF17">
    <property type="entry name" value="HOMEODOMAIN INTERACTING PROTEIN KINASE, ISOFORM D"/>
    <property type="match status" value="1"/>
</dbReference>
<keyword evidence="6" id="KW-0808">Transferase</keyword>
<keyword evidence="11" id="KW-0805">Transcription regulation</keyword>
<comment type="caution">
    <text evidence="19">The sequence shown here is derived from an EMBL/GenBank/DDBJ whole genome shotgun (WGS) entry which is preliminary data.</text>
</comment>
<dbReference type="Pfam" id="PF00069">
    <property type="entry name" value="Pkinase"/>
    <property type="match status" value="1"/>
</dbReference>
<dbReference type="SMART" id="SM00220">
    <property type="entry name" value="S_TKc"/>
    <property type="match status" value="1"/>
</dbReference>
<evidence type="ECO:0000313" key="19">
    <source>
        <dbReference type="EMBL" id="RWS29518.1"/>
    </source>
</evidence>
<evidence type="ECO:0000256" key="5">
    <source>
        <dbReference type="ARBA" id="ARBA00022553"/>
    </source>
</evidence>
<dbReference type="OrthoDB" id="10030361at2759"/>
<feature type="domain" description="Protein kinase" evidence="18">
    <location>
        <begin position="32"/>
        <end position="360"/>
    </location>
</feature>
<dbReference type="Proteomes" id="UP000288716">
    <property type="component" value="Unassembled WGS sequence"/>
</dbReference>
<dbReference type="Gene3D" id="3.30.200.20">
    <property type="entry name" value="Phosphorylase Kinase, domain 1"/>
    <property type="match status" value="1"/>
</dbReference>
<evidence type="ECO:0000256" key="6">
    <source>
        <dbReference type="ARBA" id="ARBA00022679"/>
    </source>
</evidence>
<reference evidence="19 20" key="1">
    <citation type="journal article" date="2018" name="Gigascience">
        <title>Genomes of trombidid mites reveal novel predicted allergens and laterally-transferred genes associated with secondary metabolism.</title>
        <authorList>
            <person name="Dong X."/>
            <person name="Chaisiri K."/>
            <person name="Xia D."/>
            <person name="Armstrong S.D."/>
            <person name="Fang Y."/>
            <person name="Donnelly M.J."/>
            <person name="Kadowaki T."/>
            <person name="McGarry J.W."/>
            <person name="Darby A.C."/>
            <person name="Makepeace B.L."/>
        </authorList>
    </citation>
    <scope>NUCLEOTIDE SEQUENCE [LARGE SCALE GENOMIC DNA]</scope>
    <source>
        <strain evidence="19">UoL-UT</strain>
    </source>
</reference>
<dbReference type="InterPro" id="IPR050494">
    <property type="entry name" value="Ser_Thr_dual-spec_kinase"/>
</dbReference>
<dbReference type="InterPro" id="IPR011009">
    <property type="entry name" value="Kinase-like_dom_sf"/>
</dbReference>
<keyword evidence="13" id="KW-0539">Nucleus</keyword>
<evidence type="ECO:0000256" key="16">
    <source>
        <dbReference type="ARBA" id="ARBA00061380"/>
    </source>
</evidence>
<dbReference type="GO" id="GO:0005524">
    <property type="term" value="F:ATP binding"/>
    <property type="evidence" value="ECO:0007669"/>
    <property type="project" value="UniProtKB-UniRule"/>
</dbReference>
<dbReference type="PROSITE" id="PS00108">
    <property type="entry name" value="PROTEIN_KINASE_ST"/>
    <property type="match status" value="1"/>
</dbReference>
<evidence type="ECO:0000256" key="12">
    <source>
        <dbReference type="ARBA" id="ARBA00023163"/>
    </source>
</evidence>